<dbReference type="Proteomes" id="UP000298327">
    <property type="component" value="Unassembled WGS sequence"/>
</dbReference>
<evidence type="ECO:0000256" key="1">
    <source>
        <dbReference type="SAM" id="MobiDB-lite"/>
    </source>
</evidence>
<proteinExistence type="predicted"/>
<keyword evidence="3" id="KW-1185">Reference proteome</keyword>
<evidence type="ECO:0000313" key="2">
    <source>
        <dbReference type="EMBL" id="TFY64983.1"/>
    </source>
</evidence>
<dbReference type="AlphaFoldDB" id="A0A4Y9YT93"/>
<organism evidence="2 3">
    <name type="scientific">Dentipellis fragilis</name>
    <dbReference type="NCBI Taxonomy" id="205917"/>
    <lineage>
        <taxon>Eukaryota</taxon>
        <taxon>Fungi</taxon>
        <taxon>Dikarya</taxon>
        <taxon>Basidiomycota</taxon>
        <taxon>Agaricomycotina</taxon>
        <taxon>Agaricomycetes</taxon>
        <taxon>Russulales</taxon>
        <taxon>Hericiaceae</taxon>
        <taxon>Dentipellis</taxon>
    </lineage>
</organism>
<dbReference type="OrthoDB" id="10354063at2759"/>
<gene>
    <name evidence="2" type="ORF">EVG20_g5762</name>
</gene>
<sequence>MSSSNVLTGSSAPQSSWPGESAHNSTVQFQHMFARPGVPLDECGFPSHSYRYHTLRLQELEIEQTIKKIGQDFDDGILDFDQWRVLDRHWTDKERAVSKQIDEEMKTGPQSLEELLQSWGYTDGQATLMVRQNLDTRLESHVRSHRHLYRRNIRGD</sequence>
<protein>
    <submittedName>
        <fullName evidence="2">Uncharacterized protein</fullName>
    </submittedName>
</protein>
<dbReference type="EMBL" id="SEOQ01000354">
    <property type="protein sequence ID" value="TFY64983.1"/>
    <property type="molecule type" value="Genomic_DNA"/>
</dbReference>
<feature type="region of interest" description="Disordered" evidence="1">
    <location>
        <begin position="1"/>
        <end position="23"/>
    </location>
</feature>
<evidence type="ECO:0000313" key="3">
    <source>
        <dbReference type="Proteomes" id="UP000298327"/>
    </source>
</evidence>
<name>A0A4Y9YT93_9AGAM</name>
<reference evidence="2 3" key="1">
    <citation type="submission" date="2019-02" db="EMBL/GenBank/DDBJ databases">
        <title>Genome sequencing of the rare red list fungi Dentipellis fragilis.</title>
        <authorList>
            <person name="Buettner E."/>
            <person name="Kellner H."/>
        </authorList>
    </citation>
    <scope>NUCLEOTIDE SEQUENCE [LARGE SCALE GENOMIC DNA]</scope>
    <source>
        <strain evidence="2 3">DSM 105465</strain>
    </source>
</reference>
<comment type="caution">
    <text evidence="2">The sequence shown here is derived from an EMBL/GenBank/DDBJ whole genome shotgun (WGS) entry which is preliminary data.</text>
</comment>
<accession>A0A4Y9YT93</accession>